<evidence type="ECO:0000259" key="4">
    <source>
        <dbReference type="Pfam" id="PF08279"/>
    </source>
</evidence>
<reference evidence="5" key="1">
    <citation type="submission" date="2023-08" db="EMBL/GenBank/DDBJ databases">
        <title>Genomic characterization of piscicolin 126 produced by Carnobacterium maltaromaticum CM22 strain isolated from salmon (Salmo salar).</title>
        <authorList>
            <person name="Gonzalez-Gragera E."/>
            <person name="Garcia-Lopez J.D."/>
            <person name="Teso-Perez C."/>
            <person name="Gimenez-Hernandez I."/>
            <person name="Peralta-Sanchez J.M."/>
            <person name="Valdivia E."/>
            <person name="Montalban-Lopez M."/>
            <person name="Martin-Platero A.M."/>
            <person name="Banos A."/>
            <person name="Martinez-Bueno M."/>
        </authorList>
    </citation>
    <scope>NUCLEOTIDE SEQUENCE</scope>
    <source>
        <strain evidence="5">CM22</strain>
    </source>
</reference>
<dbReference type="PANTHER" id="PTHR30185">
    <property type="entry name" value="CRYPTIC BETA-GLUCOSIDE BGL OPERON ANTITERMINATOR"/>
    <property type="match status" value="1"/>
</dbReference>
<feature type="domain" description="Mga helix-turn-helix" evidence="3">
    <location>
        <begin position="78"/>
        <end position="162"/>
    </location>
</feature>
<evidence type="ECO:0000256" key="2">
    <source>
        <dbReference type="ARBA" id="ARBA00023163"/>
    </source>
</evidence>
<feature type="domain" description="Helix-turn-helix type 11" evidence="4">
    <location>
        <begin position="11"/>
        <end position="68"/>
    </location>
</feature>
<evidence type="ECO:0000256" key="1">
    <source>
        <dbReference type="ARBA" id="ARBA00023015"/>
    </source>
</evidence>
<dbReference type="SUPFAM" id="SSF46785">
    <property type="entry name" value="Winged helix' DNA-binding domain"/>
    <property type="match status" value="1"/>
</dbReference>
<dbReference type="InterPro" id="IPR036388">
    <property type="entry name" value="WH-like_DNA-bd_sf"/>
</dbReference>
<sequence>MEELLSSSEQRELKIIHLLYQEEKLWTVEQLANYLQCSIDTCYRYIDRIKQVFYDYGNEFELISKKTKGVLLKKTEHASLSKYESIYIEETIDFKLLSELFHSTYLTTEKLADHLFISKSTLYRKLKKIAILLRKNGIHLNISTLQLTGNEVWIREFFYLVYWSTSDSGFWPFESVPKHVLTHRVENIISSQNSYFSTIEKLKLTYRMAISFIRVQQKNFITHSIGDSFIDPFKEEYFEFITLNLMKTVPSNYQKNEKDYLSLIFCTYPYLDKSDLNFCGIVSWHSINNTIPYQLTDKLLSSLSTIYPTQNLLTNKKLFYQLLCISIYATYFQASFSKTSEFLKLSTLLKQTHTCFYLNTKHALATICQEEPFKRILLQPNFYIHSTIILLSSYVDVLGYCNEIHVRLISSHDRISESLLRNELLRHFPEKISITTSAEFNHQTAALHYDLIITDLLSSVSVDDFSSQYYFWSYPPMKRDWENIATIITTIDQKKHANHFHESLILKEAPI</sequence>
<evidence type="ECO:0000259" key="3">
    <source>
        <dbReference type="Pfam" id="PF05043"/>
    </source>
</evidence>
<accession>A0AAW9JYA3</accession>
<protein>
    <submittedName>
        <fullName evidence="5">Helix-turn-helix domain-containing protein</fullName>
    </submittedName>
</protein>
<dbReference type="PANTHER" id="PTHR30185:SF13">
    <property type="entry name" value="LICABCH OPERON REGULATOR-RELATED"/>
    <property type="match status" value="1"/>
</dbReference>
<dbReference type="Pfam" id="PF05043">
    <property type="entry name" value="Mga"/>
    <property type="match status" value="1"/>
</dbReference>
<dbReference type="AlphaFoldDB" id="A0AAW9JYA3"/>
<evidence type="ECO:0000313" key="5">
    <source>
        <dbReference type="EMBL" id="MDZ5757681.1"/>
    </source>
</evidence>
<evidence type="ECO:0000313" key="6">
    <source>
        <dbReference type="Proteomes" id="UP001290462"/>
    </source>
</evidence>
<name>A0AAW9JYA3_CARML</name>
<dbReference type="EMBL" id="JAVBVO010000002">
    <property type="protein sequence ID" value="MDZ5757681.1"/>
    <property type="molecule type" value="Genomic_DNA"/>
</dbReference>
<dbReference type="InterPro" id="IPR007737">
    <property type="entry name" value="Mga_HTH"/>
</dbReference>
<keyword evidence="2" id="KW-0804">Transcription</keyword>
<comment type="caution">
    <text evidence="5">The sequence shown here is derived from an EMBL/GenBank/DDBJ whole genome shotgun (WGS) entry which is preliminary data.</text>
</comment>
<dbReference type="Pfam" id="PF08279">
    <property type="entry name" value="HTH_11"/>
    <property type="match status" value="1"/>
</dbReference>
<dbReference type="RefSeq" id="WP_057001006.1">
    <property type="nucleotide sequence ID" value="NZ_CVMZ01000114.1"/>
</dbReference>
<dbReference type="Gene3D" id="1.10.10.10">
    <property type="entry name" value="Winged helix-like DNA-binding domain superfamily/Winged helix DNA-binding domain"/>
    <property type="match status" value="2"/>
</dbReference>
<proteinExistence type="predicted"/>
<dbReference type="InterPro" id="IPR036390">
    <property type="entry name" value="WH_DNA-bd_sf"/>
</dbReference>
<organism evidence="5 6">
    <name type="scientific">Carnobacterium maltaromaticum</name>
    <name type="common">Carnobacterium piscicola</name>
    <dbReference type="NCBI Taxonomy" id="2751"/>
    <lineage>
        <taxon>Bacteria</taxon>
        <taxon>Bacillati</taxon>
        <taxon>Bacillota</taxon>
        <taxon>Bacilli</taxon>
        <taxon>Lactobacillales</taxon>
        <taxon>Carnobacteriaceae</taxon>
        <taxon>Carnobacterium</taxon>
    </lineage>
</organism>
<dbReference type="InterPro" id="IPR050661">
    <property type="entry name" value="BglG_antiterminators"/>
</dbReference>
<dbReference type="Proteomes" id="UP001290462">
    <property type="component" value="Unassembled WGS sequence"/>
</dbReference>
<keyword evidence="1" id="KW-0805">Transcription regulation</keyword>
<dbReference type="InterPro" id="IPR013196">
    <property type="entry name" value="HTH_11"/>
</dbReference>
<gene>
    <name evidence="5" type="ORF">RAK27_03335</name>
</gene>